<comment type="caution">
    <text evidence="1">The sequence shown here is derived from an EMBL/GenBank/DDBJ whole genome shotgun (WGS) entry which is preliminary data.</text>
</comment>
<dbReference type="EMBL" id="NSIT01000009">
    <property type="protein sequence ID" value="PJE80693.1"/>
    <property type="molecule type" value="Genomic_DNA"/>
</dbReference>
<organism evidence="1">
    <name type="scientific">invertebrate metagenome</name>
    <dbReference type="NCBI Taxonomy" id="1711999"/>
    <lineage>
        <taxon>unclassified sequences</taxon>
        <taxon>metagenomes</taxon>
        <taxon>organismal metagenomes</taxon>
    </lineage>
</organism>
<accession>A0A2H9TBW5</accession>
<sequence length="105" mass="11401">MNADDLFDCPPLGKETLTLASGHEVTVYELPIGAMTDIQSYAEDQGDTRAIVRVVAQSLLGRKPSDGEMEKVEQTFGVTQVMKIYHCALKLSRVDGGGVDEEKKG</sequence>
<evidence type="ECO:0000313" key="1">
    <source>
        <dbReference type="EMBL" id="PJE80693.1"/>
    </source>
</evidence>
<evidence type="ECO:0008006" key="2">
    <source>
        <dbReference type="Google" id="ProtNLM"/>
    </source>
</evidence>
<dbReference type="AlphaFoldDB" id="A0A2H9TBW5"/>
<proteinExistence type="predicted"/>
<gene>
    <name evidence="1" type="ORF">CI610_00354</name>
</gene>
<name>A0A2H9TBW5_9ZZZZ</name>
<reference evidence="1" key="1">
    <citation type="journal article" date="2017" name="Appl. Environ. Microbiol.">
        <title>Molecular characterization of an Endozoicomonas-like organism causing infection in king scallop Pecten maximus L.</title>
        <authorList>
            <person name="Cano I."/>
            <person name="van Aerle R."/>
            <person name="Ross S."/>
            <person name="Verner-Jeffreys D.W."/>
            <person name="Paley R.K."/>
            <person name="Rimmer G."/>
            <person name="Ryder D."/>
            <person name="Hooper P."/>
            <person name="Stone D."/>
            <person name="Feist S.W."/>
        </authorList>
    </citation>
    <scope>NUCLEOTIDE SEQUENCE</scope>
</reference>
<protein>
    <recommendedName>
        <fullName evidence="2">Phage tail assembly protein</fullName>
    </recommendedName>
</protein>